<proteinExistence type="predicted"/>
<dbReference type="Proteomes" id="UP000281406">
    <property type="component" value="Unassembled WGS sequence"/>
</dbReference>
<reference evidence="3 4" key="1">
    <citation type="submission" date="2018-10" db="EMBL/GenBank/DDBJ databases">
        <title>Genome assembly for a Yunnan-Guizhou Plateau 3E fish, Anabarilius grahami (Regan), and its evolutionary and genetic applications.</title>
        <authorList>
            <person name="Jiang W."/>
        </authorList>
    </citation>
    <scope>NUCLEOTIDE SEQUENCE [LARGE SCALE GENOMIC DNA]</scope>
    <source>
        <strain evidence="3">AG-KIZ</strain>
        <tissue evidence="3">Muscle</tissue>
    </source>
</reference>
<feature type="chain" id="PRO_5018296904" evidence="2">
    <location>
        <begin position="20"/>
        <end position="203"/>
    </location>
</feature>
<keyword evidence="2" id="KW-0732">Signal</keyword>
<protein>
    <submittedName>
        <fullName evidence="3">Uncharacterized protein</fullName>
    </submittedName>
</protein>
<sequence>MSLWCLRPICHSKLALCVASSETMTEHCSDPGSTGGRGQVFHALNSGTNKGFCLLILVSKNHPNGCCDDVGSKDGPSVQWRLCSAQRRAVGGPKRVPARQPLPTAGSRPPLPPSIQAPWGPTERRMVNKPCPPVRHCLRGGRLGALGCEYRVLHWSAHYGSVGTVLQGIQCVAEELIMEGCLRAFAPRGTEPGEEIARGGLPD</sequence>
<feature type="signal peptide" evidence="2">
    <location>
        <begin position="1"/>
        <end position="19"/>
    </location>
</feature>
<evidence type="ECO:0000313" key="4">
    <source>
        <dbReference type="Proteomes" id="UP000281406"/>
    </source>
</evidence>
<evidence type="ECO:0000256" key="2">
    <source>
        <dbReference type="SAM" id="SignalP"/>
    </source>
</evidence>
<keyword evidence="4" id="KW-1185">Reference proteome</keyword>
<comment type="caution">
    <text evidence="3">The sequence shown here is derived from an EMBL/GenBank/DDBJ whole genome shotgun (WGS) entry which is preliminary data.</text>
</comment>
<organism evidence="3 4">
    <name type="scientific">Anabarilius grahami</name>
    <name type="common">Kanglang fish</name>
    <name type="synonym">Barilius grahami</name>
    <dbReference type="NCBI Taxonomy" id="495550"/>
    <lineage>
        <taxon>Eukaryota</taxon>
        <taxon>Metazoa</taxon>
        <taxon>Chordata</taxon>
        <taxon>Craniata</taxon>
        <taxon>Vertebrata</taxon>
        <taxon>Euteleostomi</taxon>
        <taxon>Actinopterygii</taxon>
        <taxon>Neopterygii</taxon>
        <taxon>Teleostei</taxon>
        <taxon>Ostariophysi</taxon>
        <taxon>Cypriniformes</taxon>
        <taxon>Xenocyprididae</taxon>
        <taxon>Xenocypridinae</taxon>
        <taxon>Xenocypridinae incertae sedis</taxon>
        <taxon>Anabarilius</taxon>
    </lineage>
</organism>
<accession>A0A3N0YMC5</accession>
<feature type="region of interest" description="Disordered" evidence="1">
    <location>
        <begin position="91"/>
        <end position="124"/>
    </location>
</feature>
<evidence type="ECO:0000313" key="3">
    <source>
        <dbReference type="EMBL" id="ROL47314.1"/>
    </source>
</evidence>
<name>A0A3N0YMC5_ANAGA</name>
<dbReference type="EMBL" id="RJVU01035834">
    <property type="protein sequence ID" value="ROL47314.1"/>
    <property type="molecule type" value="Genomic_DNA"/>
</dbReference>
<evidence type="ECO:0000256" key="1">
    <source>
        <dbReference type="SAM" id="MobiDB-lite"/>
    </source>
</evidence>
<gene>
    <name evidence="3" type="ORF">DPX16_16902</name>
</gene>
<dbReference type="AlphaFoldDB" id="A0A3N0YMC5"/>